<feature type="transmembrane region" description="Helical" evidence="1">
    <location>
        <begin position="188"/>
        <end position="212"/>
    </location>
</feature>
<keyword evidence="1" id="KW-0472">Membrane</keyword>
<sequence>MLRPVAGLGAVSAVLIAITATLGVVSAWSTWNIYFLLERFFDDDLTVGAADLLAAKDTLFAVAWSRGGALVVTAVVFVVWLRRARLNSETICEVAHRRSRGWVVGSWVCPVVNLWFPYQVVSDVWKASNPDTPRRLETLQAERMAPLRFVSGSRHLGLWWGCWVAAFVIQQVAAVVTYEDKPTMEMTLVATIADTLTMFLLAVSGVLIILAVRQITRWQSPPRGVS</sequence>
<dbReference type="RefSeq" id="WP_187218482.1">
    <property type="nucleotide sequence ID" value="NZ_JABVED010000002.1"/>
</dbReference>
<keyword evidence="4" id="KW-1185">Reference proteome</keyword>
<protein>
    <submittedName>
        <fullName evidence="3">DUF4328 domain-containing protein</fullName>
    </submittedName>
</protein>
<accession>A0ABR7L188</accession>
<evidence type="ECO:0000256" key="1">
    <source>
        <dbReference type="SAM" id="Phobius"/>
    </source>
</evidence>
<organism evidence="3 4">
    <name type="scientific">Actinokineospora xionganensis</name>
    <dbReference type="NCBI Taxonomy" id="2684470"/>
    <lineage>
        <taxon>Bacteria</taxon>
        <taxon>Bacillati</taxon>
        <taxon>Actinomycetota</taxon>
        <taxon>Actinomycetes</taxon>
        <taxon>Pseudonocardiales</taxon>
        <taxon>Pseudonocardiaceae</taxon>
        <taxon>Actinokineospora</taxon>
    </lineage>
</organism>
<feature type="domain" description="DUF4328" evidence="2">
    <location>
        <begin position="48"/>
        <end position="217"/>
    </location>
</feature>
<dbReference type="Proteomes" id="UP000734823">
    <property type="component" value="Unassembled WGS sequence"/>
</dbReference>
<keyword evidence="1" id="KW-1133">Transmembrane helix</keyword>
<evidence type="ECO:0000313" key="4">
    <source>
        <dbReference type="Proteomes" id="UP000734823"/>
    </source>
</evidence>
<name>A0ABR7L188_9PSEU</name>
<dbReference type="EMBL" id="JABVED010000002">
    <property type="protein sequence ID" value="MBC6446444.1"/>
    <property type="molecule type" value="Genomic_DNA"/>
</dbReference>
<feature type="transmembrane region" description="Helical" evidence="1">
    <location>
        <begin position="61"/>
        <end position="81"/>
    </location>
</feature>
<proteinExistence type="predicted"/>
<reference evidence="3 4" key="1">
    <citation type="submission" date="2020-06" db="EMBL/GenBank/DDBJ databases">
        <title>Actinokineospora xiongansis sp. nov., isolated from soil of Baiyangdian.</title>
        <authorList>
            <person name="Zhang X."/>
        </authorList>
    </citation>
    <scope>NUCLEOTIDE SEQUENCE [LARGE SCALE GENOMIC DNA]</scope>
    <source>
        <strain evidence="3 4">HBU206404</strain>
    </source>
</reference>
<evidence type="ECO:0000259" key="2">
    <source>
        <dbReference type="Pfam" id="PF14219"/>
    </source>
</evidence>
<dbReference type="InterPro" id="IPR025565">
    <property type="entry name" value="DUF4328"/>
</dbReference>
<gene>
    <name evidence="3" type="ORF">GPZ80_04555</name>
</gene>
<keyword evidence="1" id="KW-0812">Transmembrane</keyword>
<evidence type="ECO:0000313" key="3">
    <source>
        <dbReference type="EMBL" id="MBC6446444.1"/>
    </source>
</evidence>
<feature type="transmembrane region" description="Helical" evidence="1">
    <location>
        <begin position="156"/>
        <end position="176"/>
    </location>
</feature>
<dbReference type="Pfam" id="PF14219">
    <property type="entry name" value="DUF4328"/>
    <property type="match status" value="1"/>
</dbReference>
<comment type="caution">
    <text evidence="3">The sequence shown here is derived from an EMBL/GenBank/DDBJ whole genome shotgun (WGS) entry which is preliminary data.</text>
</comment>